<dbReference type="SMART" id="SM00184">
    <property type="entry name" value="RING"/>
    <property type="match status" value="2"/>
</dbReference>
<keyword evidence="6" id="KW-0479">Metal-binding</keyword>
<dbReference type="InterPro" id="IPR002867">
    <property type="entry name" value="IBR_dom"/>
</dbReference>
<evidence type="ECO:0000256" key="2">
    <source>
        <dbReference type="ARBA" id="ARBA00004906"/>
    </source>
</evidence>
<dbReference type="Gene3D" id="3.30.40.10">
    <property type="entry name" value="Zinc/RING finger domain, C3HC4 (zinc finger)"/>
    <property type="match status" value="1"/>
</dbReference>
<dbReference type="eggNOG" id="KOG1815">
    <property type="taxonomic scope" value="Eukaryota"/>
</dbReference>
<dbReference type="OrthoDB" id="10009520at2759"/>
<dbReference type="Pfam" id="PF13445">
    <property type="entry name" value="zf-RING_UBOX"/>
    <property type="match status" value="1"/>
</dbReference>
<dbReference type="FunCoup" id="A0A1X7VRV0">
    <property type="interactions" value="804"/>
</dbReference>
<dbReference type="InterPro" id="IPR044066">
    <property type="entry name" value="TRIAD_supradom"/>
</dbReference>
<dbReference type="InterPro" id="IPR031127">
    <property type="entry name" value="E3_UB_ligase_RBR"/>
</dbReference>
<dbReference type="InParanoid" id="A0A1X7VRV0"/>
<dbReference type="Pfam" id="PF21235">
    <property type="entry name" value="UBA_ARI1"/>
    <property type="match status" value="1"/>
</dbReference>
<dbReference type="SUPFAM" id="SSF57850">
    <property type="entry name" value="RING/U-box"/>
    <property type="match status" value="3"/>
</dbReference>
<dbReference type="EnsemblMetazoa" id="Aqu2.1.42604_001">
    <property type="protein sequence ID" value="Aqu2.1.42604_001"/>
    <property type="gene ID" value="Aqu2.1.42604"/>
</dbReference>
<evidence type="ECO:0000256" key="11">
    <source>
        <dbReference type="PROSITE-ProRule" id="PRU00175"/>
    </source>
</evidence>
<evidence type="ECO:0000256" key="6">
    <source>
        <dbReference type="ARBA" id="ARBA00022723"/>
    </source>
</evidence>
<dbReference type="PROSITE" id="PS50089">
    <property type="entry name" value="ZF_RING_2"/>
    <property type="match status" value="1"/>
</dbReference>
<feature type="domain" description="RING-type" evidence="13">
    <location>
        <begin position="145"/>
        <end position="191"/>
    </location>
</feature>
<keyword evidence="16" id="KW-1185">Reference proteome</keyword>
<feature type="domain" description="RING-type" evidence="14">
    <location>
        <begin position="141"/>
        <end position="353"/>
    </location>
</feature>
<reference evidence="16" key="1">
    <citation type="journal article" date="2010" name="Nature">
        <title>The Amphimedon queenslandica genome and the evolution of animal complexity.</title>
        <authorList>
            <person name="Srivastava M."/>
            <person name="Simakov O."/>
            <person name="Chapman J."/>
            <person name="Fahey B."/>
            <person name="Gauthier M.E."/>
            <person name="Mitros T."/>
            <person name="Richards G.S."/>
            <person name="Conaco C."/>
            <person name="Dacre M."/>
            <person name="Hellsten U."/>
            <person name="Larroux C."/>
            <person name="Putnam N.H."/>
            <person name="Stanke M."/>
            <person name="Adamska M."/>
            <person name="Darling A."/>
            <person name="Degnan S.M."/>
            <person name="Oakley T.H."/>
            <person name="Plachetzki D.C."/>
            <person name="Zhai Y."/>
            <person name="Adamski M."/>
            <person name="Calcino A."/>
            <person name="Cummins S.F."/>
            <person name="Goodstein D.M."/>
            <person name="Harris C."/>
            <person name="Jackson D.J."/>
            <person name="Leys S.P."/>
            <person name="Shu S."/>
            <person name="Woodcroft B.J."/>
            <person name="Vervoort M."/>
            <person name="Kosik K.S."/>
            <person name="Manning G."/>
            <person name="Degnan B.M."/>
            <person name="Rokhsar D.S."/>
        </authorList>
    </citation>
    <scope>NUCLEOTIDE SEQUENCE [LARGE SCALE GENOMIC DNA]</scope>
</reference>
<keyword evidence="10" id="KW-0862">Zinc</keyword>
<dbReference type="EC" id="2.3.2.31" evidence="4"/>
<dbReference type="CDD" id="cd20356">
    <property type="entry name" value="Rcat_RBR_HHARI-like"/>
    <property type="match status" value="1"/>
</dbReference>
<evidence type="ECO:0000256" key="5">
    <source>
        <dbReference type="ARBA" id="ARBA00022679"/>
    </source>
</evidence>
<keyword evidence="5" id="KW-0808">Transferase</keyword>
<dbReference type="PANTHER" id="PTHR11685">
    <property type="entry name" value="RBR FAMILY RING FINGER AND IBR DOMAIN-CONTAINING"/>
    <property type="match status" value="1"/>
</dbReference>
<dbReference type="Pfam" id="PF01485">
    <property type="entry name" value="IBR"/>
    <property type="match status" value="1"/>
</dbReference>
<comment type="similarity">
    <text evidence="3">Belongs to the RBR family. Ariadne subfamily.</text>
</comment>
<evidence type="ECO:0000313" key="15">
    <source>
        <dbReference type="EnsemblMetazoa" id="Aqu2.1.42604_001"/>
    </source>
</evidence>
<dbReference type="PROSITE" id="PS51873">
    <property type="entry name" value="TRIAD"/>
    <property type="match status" value="1"/>
</dbReference>
<dbReference type="Gene3D" id="1.20.120.1750">
    <property type="match status" value="1"/>
</dbReference>
<evidence type="ECO:0000256" key="1">
    <source>
        <dbReference type="ARBA" id="ARBA00001798"/>
    </source>
</evidence>
<comment type="pathway">
    <text evidence="2">Protein modification; protein ubiquitination.</text>
</comment>
<evidence type="ECO:0000256" key="12">
    <source>
        <dbReference type="SAM" id="MobiDB-lite"/>
    </source>
</evidence>
<evidence type="ECO:0000256" key="4">
    <source>
        <dbReference type="ARBA" id="ARBA00012251"/>
    </source>
</evidence>
<keyword evidence="9" id="KW-0833">Ubl conjugation pathway</keyword>
<dbReference type="AlphaFoldDB" id="A0A1X7VRV0"/>
<dbReference type="Pfam" id="PF22605">
    <property type="entry name" value="IBR_2"/>
    <property type="match status" value="1"/>
</dbReference>
<dbReference type="CDD" id="cd20343">
    <property type="entry name" value="BRcat_RBR_HHARI-like"/>
    <property type="match status" value="1"/>
</dbReference>
<dbReference type="InterPro" id="IPR048962">
    <property type="entry name" value="ARIH1-like_UBL"/>
</dbReference>
<dbReference type="InterPro" id="IPR054694">
    <property type="entry name" value="Parkin-like_IBR"/>
</dbReference>
<protein>
    <recommendedName>
        <fullName evidence="4">RBR-type E3 ubiquitin transferase</fullName>
        <ecNumber evidence="4">2.3.2.31</ecNumber>
    </recommendedName>
</protein>
<keyword evidence="7" id="KW-0677">Repeat</keyword>
<dbReference type="KEGG" id="aqu:100631977"/>
<evidence type="ECO:0000256" key="10">
    <source>
        <dbReference type="ARBA" id="ARBA00022833"/>
    </source>
</evidence>
<dbReference type="InterPro" id="IPR001841">
    <property type="entry name" value="Znf_RING"/>
</dbReference>
<evidence type="ECO:0000313" key="16">
    <source>
        <dbReference type="Proteomes" id="UP000007879"/>
    </source>
</evidence>
<feature type="region of interest" description="Disordered" evidence="12">
    <location>
        <begin position="1"/>
        <end position="41"/>
    </location>
</feature>
<dbReference type="CDD" id="cd16626">
    <property type="entry name" value="RING-HC_RBR_HHARI"/>
    <property type="match status" value="1"/>
</dbReference>
<dbReference type="InterPro" id="IPR045840">
    <property type="entry name" value="Ariadne"/>
</dbReference>
<dbReference type="GO" id="GO:0016567">
    <property type="term" value="P:protein ubiquitination"/>
    <property type="evidence" value="ECO:0007669"/>
    <property type="project" value="InterPro"/>
</dbReference>
<dbReference type="FunFam" id="1.20.120.1750:FF:000002">
    <property type="entry name" value="RBR-type E3 ubiquitin transferase"/>
    <property type="match status" value="1"/>
</dbReference>
<dbReference type="GO" id="GO:0061630">
    <property type="term" value="F:ubiquitin protein ligase activity"/>
    <property type="evidence" value="ECO:0007669"/>
    <property type="project" value="UniProtKB-EC"/>
</dbReference>
<sequence length="517" mass="59835">MAEIEEEDFMYDYEESDDEEDEDEEGDFVSDGLLREDSVPSGSKLKAEWQTLSPDQLSKKMFEIVDDVNAVFQLPTPHVRILLTACKWDKEKLMERYYAGDQEALFREAHLIHPKKRNPNPVIVVRAQSTSTCGAAASSKQEYICDICMMSYSTDHMMGLECGHLFCRPCWNNYLTVMVMSQGRAQTLSCPATSCDIVVDEATVLELLTDGEVRKKYQYLITNSFVQDHPLLKWCPSPGCCNALLASNNVEHEPVSCSCGHSFCFKCSRDPHEPILCTYLSKWLKKCDDDSETSNWIHVNTKECPKCSATIEKNGGCNHMICCNNSCKAEFCWVCLGPWEPHGTSWYNCNRYNESDAKSARDAQMGSRAALERYLFYCNRYMNHLRSSKMEAKLYEMVHEKMKELQQLGMSWVEIQFMKKAVDVLCLCRQTLMYTYVFAYYLKKNNHMLIFEDNQSDLEIATELLSEYLEREITSVSLDQLKIQVQDKSKYCEARRKVLLEHVYEGYDQDFWDFTEL</sequence>
<evidence type="ECO:0000259" key="14">
    <source>
        <dbReference type="PROSITE" id="PS51873"/>
    </source>
</evidence>
<dbReference type="EnsemblMetazoa" id="XM_003382940.3">
    <property type="protein sequence ID" value="XP_003382988.1"/>
    <property type="gene ID" value="LOC100631977"/>
</dbReference>
<comment type="catalytic activity">
    <reaction evidence="1">
        <text>[E2 ubiquitin-conjugating enzyme]-S-ubiquitinyl-L-cysteine + [acceptor protein]-L-lysine = [E2 ubiquitin-conjugating enzyme]-L-cysteine + [acceptor protein]-N(6)-ubiquitinyl-L-lysine.</text>
        <dbReference type="EC" id="2.3.2.31"/>
    </reaction>
</comment>
<dbReference type="STRING" id="400682.A0A1X7VRV0"/>
<dbReference type="InterPro" id="IPR013083">
    <property type="entry name" value="Znf_RING/FYVE/PHD"/>
</dbReference>
<gene>
    <name evidence="15" type="primary">100631977</name>
</gene>
<dbReference type="SMART" id="SM00647">
    <property type="entry name" value="IBR"/>
    <property type="match status" value="2"/>
</dbReference>
<dbReference type="Proteomes" id="UP000007879">
    <property type="component" value="Unassembled WGS sequence"/>
</dbReference>
<reference evidence="15" key="2">
    <citation type="submission" date="2017-05" db="UniProtKB">
        <authorList>
            <consortium name="EnsemblMetazoa"/>
        </authorList>
    </citation>
    <scope>IDENTIFICATION</scope>
</reference>
<dbReference type="InterPro" id="IPR027370">
    <property type="entry name" value="Znf-RING_euk"/>
</dbReference>
<accession>A0A1X7VRV0</accession>
<evidence type="ECO:0000256" key="3">
    <source>
        <dbReference type="ARBA" id="ARBA00005884"/>
    </source>
</evidence>
<organism evidence="15">
    <name type="scientific">Amphimedon queenslandica</name>
    <name type="common">Sponge</name>
    <dbReference type="NCBI Taxonomy" id="400682"/>
    <lineage>
        <taxon>Eukaryota</taxon>
        <taxon>Metazoa</taxon>
        <taxon>Porifera</taxon>
        <taxon>Demospongiae</taxon>
        <taxon>Heteroscleromorpha</taxon>
        <taxon>Haplosclerida</taxon>
        <taxon>Niphatidae</taxon>
        <taxon>Amphimedon</taxon>
    </lineage>
</organism>
<name>A0A1X7VRV0_AMPQE</name>
<keyword evidence="8 11" id="KW-0863">Zinc-finger</keyword>
<evidence type="ECO:0000256" key="8">
    <source>
        <dbReference type="ARBA" id="ARBA00022771"/>
    </source>
</evidence>
<dbReference type="GO" id="GO:0008270">
    <property type="term" value="F:zinc ion binding"/>
    <property type="evidence" value="ECO:0007669"/>
    <property type="project" value="UniProtKB-KW"/>
</dbReference>
<evidence type="ECO:0000259" key="13">
    <source>
        <dbReference type="PROSITE" id="PS50089"/>
    </source>
</evidence>
<feature type="compositionally biased region" description="Acidic residues" evidence="12">
    <location>
        <begin position="1"/>
        <end position="28"/>
    </location>
</feature>
<evidence type="ECO:0000256" key="9">
    <source>
        <dbReference type="ARBA" id="ARBA00022786"/>
    </source>
</evidence>
<dbReference type="Pfam" id="PF19422">
    <property type="entry name" value="Ariadne"/>
    <property type="match status" value="1"/>
</dbReference>
<dbReference type="FunFam" id="3.30.40.10:FF:000019">
    <property type="entry name" value="RBR-type E3 ubiquitin transferase"/>
    <property type="match status" value="1"/>
</dbReference>
<evidence type="ECO:0000256" key="7">
    <source>
        <dbReference type="ARBA" id="ARBA00022737"/>
    </source>
</evidence>
<proteinExistence type="inferred from homology"/>